<comment type="caution">
    <text evidence="1">The sequence shown here is derived from an EMBL/GenBank/DDBJ whole genome shotgun (WGS) entry which is preliminary data.</text>
</comment>
<proteinExistence type="predicted"/>
<evidence type="ECO:0000313" key="1">
    <source>
        <dbReference type="EMBL" id="KOF03806.1"/>
    </source>
</evidence>
<keyword evidence="2" id="KW-1185">Reference proteome</keyword>
<sequence length="178" mass="20608">MKQLFELELEFDELAAGERGILLSKASIDYNDYKNKVRVFIGDCDLVQSNDPFSERILVPFHCTVVVHPMCHLTYLMVEVDFEEEERVKIYQLDKHSNNGINQTFSGEEGPSANWTLLNDDEKHINDDYKAQMLLDFPKDLNELPFTFFVEAHFQIKGSKSELPFKQRDSANLLTALK</sequence>
<accession>A0A0L8ANH6</accession>
<gene>
    <name evidence="1" type="ORF">OB69_04410</name>
</gene>
<dbReference type="PATRIC" id="fig|1566026.4.peg.2704"/>
<name>A0A0L8ANH6_9BACT</name>
<dbReference type="AlphaFoldDB" id="A0A0L8ANH6"/>
<dbReference type="RefSeq" id="WP_053222488.1">
    <property type="nucleotide sequence ID" value="NZ_JSVA01000005.1"/>
</dbReference>
<organism evidence="1 2">
    <name type="scientific">Roseivirga seohaensis subsp. aquiponti</name>
    <dbReference type="NCBI Taxonomy" id="1566026"/>
    <lineage>
        <taxon>Bacteria</taxon>
        <taxon>Pseudomonadati</taxon>
        <taxon>Bacteroidota</taxon>
        <taxon>Cytophagia</taxon>
        <taxon>Cytophagales</taxon>
        <taxon>Roseivirgaceae</taxon>
        <taxon>Roseivirga</taxon>
    </lineage>
</organism>
<dbReference type="EMBL" id="JSVA01000005">
    <property type="protein sequence ID" value="KOF03806.1"/>
    <property type="molecule type" value="Genomic_DNA"/>
</dbReference>
<protein>
    <submittedName>
        <fullName evidence="1">Uncharacterized protein</fullName>
    </submittedName>
</protein>
<reference evidence="2" key="1">
    <citation type="submission" date="2014-11" db="EMBL/GenBank/DDBJ databases">
        <title>Genome sequencing of Roseivirga sp. D-25.</title>
        <authorList>
            <person name="Selvaratnam C."/>
            <person name="Thevarajoo S."/>
            <person name="Goh K.M."/>
            <person name="Eee R."/>
            <person name="Chan K.-G."/>
            <person name="Chong C.S."/>
        </authorList>
    </citation>
    <scope>NUCLEOTIDE SEQUENCE [LARGE SCALE GENOMIC DNA]</scope>
    <source>
        <strain evidence="2">D-25</strain>
    </source>
</reference>
<evidence type="ECO:0000313" key="2">
    <source>
        <dbReference type="Proteomes" id="UP000036908"/>
    </source>
</evidence>
<dbReference type="Proteomes" id="UP000036908">
    <property type="component" value="Unassembled WGS sequence"/>
</dbReference>